<keyword evidence="3" id="KW-0687">Ribonucleoprotein</keyword>
<proteinExistence type="inferred from homology"/>
<dbReference type="GO" id="GO:0006412">
    <property type="term" value="P:translation"/>
    <property type="evidence" value="ECO:0007669"/>
    <property type="project" value="InterPro"/>
</dbReference>
<dbReference type="NCBIfam" id="TIGR03625">
    <property type="entry name" value="L3_bact"/>
    <property type="match status" value="1"/>
</dbReference>
<evidence type="ECO:0000313" key="7">
    <source>
        <dbReference type="EMBL" id="JAT33855.1"/>
    </source>
</evidence>
<dbReference type="Pfam" id="PF00297">
    <property type="entry name" value="Ribosomal_L3"/>
    <property type="match status" value="1"/>
</dbReference>
<dbReference type="GO" id="GO:0003735">
    <property type="term" value="F:structural constituent of ribosome"/>
    <property type="evidence" value="ECO:0007669"/>
    <property type="project" value="InterPro"/>
</dbReference>
<dbReference type="EMBL" id="GEBQ01006122">
    <property type="protein sequence ID" value="JAT33855.1"/>
    <property type="molecule type" value="Transcribed_RNA"/>
</dbReference>
<keyword evidence="2" id="KW-0689">Ribosomal protein</keyword>
<dbReference type="InterPro" id="IPR009000">
    <property type="entry name" value="Transl_B-barrel_sf"/>
</dbReference>
<protein>
    <recommendedName>
        <fullName evidence="4">Large ribosomal subunit protein uL3m</fullName>
    </recommendedName>
    <alternativeName>
        <fullName evidence="5">39S ribosomal protein L3, mitochondrial</fullName>
    </alternativeName>
</protein>
<dbReference type="SUPFAM" id="SSF50447">
    <property type="entry name" value="Translation proteins"/>
    <property type="match status" value="1"/>
</dbReference>
<reference evidence="7" key="1">
    <citation type="submission" date="2015-11" db="EMBL/GenBank/DDBJ databases">
        <title>De novo transcriptome assembly of four potential Pierce s Disease insect vectors from Arizona vineyards.</title>
        <authorList>
            <person name="Tassone E.E."/>
        </authorList>
    </citation>
    <scope>NUCLEOTIDE SEQUENCE</scope>
</reference>
<dbReference type="FunFam" id="2.40.30.10:FF:000049">
    <property type="entry name" value="39S ribosomal protein L3, mitochondrial"/>
    <property type="match status" value="1"/>
</dbReference>
<evidence type="ECO:0000256" key="5">
    <source>
        <dbReference type="ARBA" id="ARBA00035396"/>
    </source>
</evidence>
<evidence type="ECO:0000256" key="1">
    <source>
        <dbReference type="ARBA" id="ARBA00006540"/>
    </source>
</evidence>
<comment type="similarity">
    <text evidence="1">Belongs to the universal ribosomal protein uL3 family.</text>
</comment>
<dbReference type="GO" id="GO:0005762">
    <property type="term" value="C:mitochondrial large ribosomal subunit"/>
    <property type="evidence" value="ECO:0007669"/>
    <property type="project" value="TreeGrafter"/>
</dbReference>
<gene>
    <name evidence="7" type="ORF">g.21926</name>
</gene>
<dbReference type="Gene3D" id="2.40.30.10">
    <property type="entry name" value="Translation factors"/>
    <property type="match status" value="2"/>
</dbReference>
<dbReference type="PANTHER" id="PTHR11229:SF8">
    <property type="entry name" value="LARGE RIBOSOMAL SUBUNIT PROTEIN UL3M"/>
    <property type="match status" value="1"/>
</dbReference>
<sequence>MAGLSQTVLGFQTISHITAKLCPNLNGLSSILGGVVTVQLRERRLYAPINLVRPRYPLWYLRKEHVNYEEALTESNKQFIEEVVHENFGPPAIISGLSTYQLKTPLRTEAVIGGEWTRRTRRTGLIGRKLGYQPMWDKNGKRIVTTMIQIVDNHVVKYIPPEEYKPKRLYTYREMNRYGCLLVGAESADPQKYTKEYCGLFANAGLMPKKLLAQFMISPEAVVQPGTPLLANHFKVGDVVDVRGKTVFKGFQGVMKRWGFHGMPATHGQTKTHRRGGNIGGPKARVWPGTKMPGHMGNRWRINRGLKIWRINTKYNVLYLQGRGVPGLINSYVYIYDTILHLRKRKEKPDAFPTFYPEDLEEPLPDDMYDEEIHPFSNPSIMYKPDK</sequence>
<evidence type="ECO:0000256" key="3">
    <source>
        <dbReference type="ARBA" id="ARBA00023274"/>
    </source>
</evidence>
<organism evidence="7">
    <name type="scientific">Graphocephala atropunctata</name>
    <dbReference type="NCBI Taxonomy" id="36148"/>
    <lineage>
        <taxon>Eukaryota</taxon>
        <taxon>Metazoa</taxon>
        <taxon>Ecdysozoa</taxon>
        <taxon>Arthropoda</taxon>
        <taxon>Hexapoda</taxon>
        <taxon>Insecta</taxon>
        <taxon>Pterygota</taxon>
        <taxon>Neoptera</taxon>
        <taxon>Paraneoptera</taxon>
        <taxon>Hemiptera</taxon>
        <taxon>Auchenorrhyncha</taxon>
        <taxon>Membracoidea</taxon>
        <taxon>Cicadellidae</taxon>
        <taxon>Cicadellinae</taxon>
        <taxon>Cicadellini</taxon>
        <taxon>Graphocephala</taxon>
    </lineage>
</organism>
<dbReference type="InterPro" id="IPR000597">
    <property type="entry name" value="Ribosomal_uL3"/>
</dbReference>
<evidence type="ECO:0000256" key="6">
    <source>
        <dbReference type="SAM" id="MobiDB-lite"/>
    </source>
</evidence>
<evidence type="ECO:0000256" key="4">
    <source>
        <dbReference type="ARBA" id="ARBA00035209"/>
    </source>
</evidence>
<feature type="region of interest" description="Disordered" evidence="6">
    <location>
        <begin position="265"/>
        <end position="290"/>
    </location>
</feature>
<accession>A0A1B6MD64</accession>
<dbReference type="InterPro" id="IPR019927">
    <property type="entry name" value="Ribosomal_uL3_bac/org-type"/>
</dbReference>
<dbReference type="PANTHER" id="PTHR11229">
    <property type="entry name" value="50S RIBOSOMAL PROTEIN L3"/>
    <property type="match status" value="1"/>
</dbReference>
<evidence type="ECO:0000256" key="2">
    <source>
        <dbReference type="ARBA" id="ARBA00022980"/>
    </source>
</evidence>
<name>A0A1B6MD64_9HEMI</name>
<dbReference type="AlphaFoldDB" id="A0A1B6MD64"/>